<evidence type="ECO:0000313" key="14">
    <source>
        <dbReference type="EMBL" id="POY74866.1"/>
    </source>
</evidence>
<evidence type="ECO:0000256" key="9">
    <source>
        <dbReference type="ARBA" id="ARBA00038298"/>
    </source>
</evidence>
<evidence type="ECO:0000256" key="1">
    <source>
        <dbReference type="ARBA" id="ARBA00004141"/>
    </source>
</evidence>
<feature type="transmembrane region" description="Helical" evidence="11">
    <location>
        <begin position="62"/>
        <end position="84"/>
    </location>
</feature>
<evidence type="ECO:0000256" key="8">
    <source>
        <dbReference type="ARBA" id="ARBA00023315"/>
    </source>
</evidence>
<name>A0A2S5BDK9_9BASI</name>
<accession>A0A2S5BDK9</accession>
<sequence length="627" mass="70735">MLDCQLEKADAAHASAAADPPAPAPKQKRERVRIMGIRQHLEVQRVRQQEKQDPDNWFTRKFIIGIVAGVFGYSYYVYVVRLCIPMIRMRDNRLGGRLSSVLSATKRPLMDKRHRPAVVYLVIYHLLFIMFVWTYLVAVATPPGFARDVSKDALALVQEASADTHVELQYVPETDSPQAEEQYITVAGQAFEDQLQPIQPKLAPADLYHDPNRRRHTSRRSSDSDASIADIVGGDVDAPATEMRQTNTRVVLSSTAQQEEEFAEKLPTAGVFGPAIGAAVSSAVLPSHTATLDATAPIPLGEERSQSTASTAVEPPASTISSPAKAHTRPDTADLRDGTDLARTTSQHSYLHFPDPPPELEPPRRLAVERIPRSAPVLTEQYRYDPRERIVRPYRMRLTGQIVLPSIAKAELGGELAEMDHHCPWVGSCVGARNYKYCASPFDKVYNFLQWATAYLFFVFLTLVIAQTLPLGTFTAARPYPGVDGQQIAVIALSFFFLFFTSSLLSQHTGLILRNMTTIEQIGLARMRQRERAALTSEYGFWGFKAKRDTRREWDKQWGRPSQEGNLWWLGSKRANWEMVFGQEKLGWFLPIPARPSMDDGLHYVPNPRFSPEGYWRERRFWPAELR</sequence>
<evidence type="ECO:0000256" key="7">
    <source>
        <dbReference type="ARBA" id="ARBA00023288"/>
    </source>
</evidence>
<evidence type="ECO:0000256" key="4">
    <source>
        <dbReference type="ARBA" id="ARBA00022989"/>
    </source>
</evidence>
<dbReference type="GO" id="GO:0019706">
    <property type="term" value="F:protein-cysteine S-palmitoyltransferase activity"/>
    <property type="evidence" value="ECO:0007669"/>
    <property type="project" value="UniProtKB-EC"/>
</dbReference>
<evidence type="ECO:0000256" key="3">
    <source>
        <dbReference type="ARBA" id="ARBA00022692"/>
    </source>
</evidence>
<comment type="similarity">
    <text evidence="9">Belongs to the DHHC palmitoyltransferase family. PFA5 subfamily.</text>
</comment>
<protein>
    <recommendedName>
        <fullName evidence="11">Palmitoyltransferase</fullName>
        <ecNumber evidence="11">2.3.1.225</ecNumber>
    </recommendedName>
</protein>
<dbReference type="EC" id="2.3.1.225" evidence="11"/>
<evidence type="ECO:0000313" key="15">
    <source>
        <dbReference type="Proteomes" id="UP000237144"/>
    </source>
</evidence>
<gene>
    <name evidence="14" type="ORF">BMF94_2139</name>
</gene>
<dbReference type="Proteomes" id="UP000237144">
    <property type="component" value="Unassembled WGS sequence"/>
</dbReference>
<dbReference type="GO" id="GO:0005794">
    <property type="term" value="C:Golgi apparatus"/>
    <property type="evidence" value="ECO:0007669"/>
    <property type="project" value="TreeGrafter"/>
</dbReference>
<feature type="transmembrane region" description="Helical" evidence="11">
    <location>
        <begin position="117"/>
        <end position="138"/>
    </location>
</feature>
<feature type="compositionally biased region" description="Basic and acidic residues" evidence="12">
    <location>
        <begin position="328"/>
        <end position="338"/>
    </location>
</feature>
<dbReference type="AlphaFoldDB" id="A0A2S5BDK9"/>
<keyword evidence="15" id="KW-1185">Reference proteome</keyword>
<evidence type="ECO:0000256" key="11">
    <source>
        <dbReference type="RuleBase" id="RU079119"/>
    </source>
</evidence>
<feature type="compositionally biased region" description="Basic and acidic residues" evidence="12">
    <location>
        <begin position="1"/>
        <end position="11"/>
    </location>
</feature>
<dbReference type="GO" id="GO:0016020">
    <property type="term" value="C:membrane"/>
    <property type="evidence" value="ECO:0007669"/>
    <property type="project" value="UniProtKB-SubCell"/>
</dbReference>
<dbReference type="EMBL" id="PJQD01000021">
    <property type="protein sequence ID" value="POY74866.1"/>
    <property type="molecule type" value="Genomic_DNA"/>
</dbReference>
<dbReference type="PANTHER" id="PTHR22883:SF23">
    <property type="entry name" value="PALMITOYLTRANSFERASE ZDHHC6"/>
    <property type="match status" value="1"/>
</dbReference>
<comment type="domain">
    <text evidence="11">The DHHC domain is required for palmitoyltransferase activity.</text>
</comment>
<evidence type="ECO:0000256" key="12">
    <source>
        <dbReference type="SAM" id="MobiDB-lite"/>
    </source>
</evidence>
<feature type="region of interest" description="Disordered" evidence="12">
    <location>
        <begin position="1"/>
        <end position="29"/>
    </location>
</feature>
<feature type="region of interest" description="Disordered" evidence="12">
    <location>
        <begin position="295"/>
        <end position="338"/>
    </location>
</feature>
<evidence type="ECO:0000256" key="6">
    <source>
        <dbReference type="ARBA" id="ARBA00023139"/>
    </source>
</evidence>
<keyword evidence="5 11" id="KW-0472">Membrane</keyword>
<organism evidence="14 15">
    <name type="scientific">Rhodotorula taiwanensis</name>
    <dbReference type="NCBI Taxonomy" id="741276"/>
    <lineage>
        <taxon>Eukaryota</taxon>
        <taxon>Fungi</taxon>
        <taxon>Dikarya</taxon>
        <taxon>Basidiomycota</taxon>
        <taxon>Pucciniomycotina</taxon>
        <taxon>Microbotryomycetes</taxon>
        <taxon>Sporidiobolales</taxon>
        <taxon>Sporidiobolaceae</taxon>
        <taxon>Rhodotorula</taxon>
    </lineage>
</organism>
<keyword evidence="8 11" id="KW-0012">Acyltransferase</keyword>
<dbReference type="Pfam" id="PF01529">
    <property type="entry name" value="DHHC"/>
    <property type="match status" value="1"/>
</dbReference>
<feature type="transmembrane region" description="Helical" evidence="11">
    <location>
        <begin position="454"/>
        <end position="476"/>
    </location>
</feature>
<keyword evidence="3 11" id="KW-0812">Transmembrane</keyword>
<feature type="region of interest" description="Disordered" evidence="12">
    <location>
        <begin position="203"/>
        <end position="244"/>
    </location>
</feature>
<dbReference type="GO" id="GO:0005783">
    <property type="term" value="C:endoplasmic reticulum"/>
    <property type="evidence" value="ECO:0007669"/>
    <property type="project" value="TreeGrafter"/>
</dbReference>
<comment type="subcellular location">
    <subcellularLocation>
        <location evidence="1">Membrane</location>
        <topology evidence="1">Multi-pass membrane protein</topology>
    </subcellularLocation>
</comment>
<comment type="catalytic activity">
    <reaction evidence="10 11">
        <text>L-cysteinyl-[protein] + hexadecanoyl-CoA = S-hexadecanoyl-L-cysteinyl-[protein] + CoA</text>
        <dbReference type="Rhea" id="RHEA:36683"/>
        <dbReference type="Rhea" id="RHEA-COMP:10131"/>
        <dbReference type="Rhea" id="RHEA-COMP:11032"/>
        <dbReference type="ChEBI" id="CHEBI:29950"/>
        <dbReference type="ChEBI" id="CHEBI:57287"/>
        <dbReference type="ChEBI" id="CHEBI:57379"/>
        <dbReference type="ChEBI" id="CHEBI:74151"/>
        <dbReference type="EC" id="2.3.1.225"/>
    </reaction>
</comment>
<feature type="domain" description="Palmitoyltransferase DHHC" evidence="13">
    <location>
        <begin position="417"/>
        <end position="522"/>
    </location>
</feature>
<evidence type="ECO:0000259" key="13">
    <source>
        <dbReference type="Pfam" id="PF01529"/>
    </source>
</evidence>
<dbReference type="STRING" id="741276.A0A2S5BDK9"/>
<dbReference type="InterPro" id="IPR039859">
    <property type="entry name" value="PFA4/ZDH16/20/ERF2-like"/>
</dbReference>
<reference evidence="14 15" key="1">
    <citation type="journal article" date="2018" name="Front. Microbiol.">
        <title>Prospects for Fungal Bioremediation of Acidic Radioactive Waste Sites: Characterization and Genome Sequence of Rhodotorula taiwanensis MD1149.</title>
        <authorList>
            <person name="Tkavc R."/>
            <person name="Matrosova V.Y."/>
            <person name="Grichenko O.E."/>
            <person name="Gostincar C."/>
            <person name="Volpe R.P."/>
            <person name="Klimenkova P."/>
            <person name="Gaidamakova E.K."/>
            <person name="Zhou C.E."/>
            <person name="Stewart B.J."/>
            <person name="Lyman M.G."/>
            <person name="Malfatti S.A."/>
            <person name="Rubinfeld B."/>
            <person name="Courtot M."/>
            <person name="Singh J."/>
            <person name="Dalgard C.L."/>
            <person name="Hamilton T."/>
            <person name="Frey K.G."/>
            <person name="Gunde-Cimerman N."/>
            <person name="Dugan L."/>
            <person name="Daly M.J."/>
        </authorList>
    </citation>
    <scope>NUCLEOTIDE SEQUENCE [LARGE SCALE GENOMIC DNA]</scope>
    <source>
        <strain evidence="14 15">MD1149</strain>
    </source>
</reference>
<dbReference type="PANTHER" id="PTHR22883">
    <property type="entry name" value="ZINC FINGER DHHC DOMAIN CONTAINING PROTEIN"/>
    <property type="match status" value="1"/>
</dbReference>
<feature type="transmembrane region" description="Helical" evidence="11">
    <location>
        <begin position="488"/>
        <end position="506"/>
    </location>
</feature>
<comment type="caution">
    <text evidence="14">The sequence shown here is derived from an EMBL/GenBank/DDBJ whole genome shotgun (WGS) entry which is preliminary data.</text>
</comment>
<feature type="region of interest" description="Disordered" evidence="12">
    <location>
        <begin position="344"/>
        <end position="363"/>
    </location>
</feature>
<evidence type="ECO:0000256" key="10">
    <source>
        <dbReference type="ARBA" id="ARBA00048048"/>
    </source>
</evidence>
<dbReference type="PROSITE" id="PS50216">
    <property type="entry name" value="DHHC"/>
    <property type="match status" value="1"/>
</dbReference>
<dbReference type="InterPro" id="IPR001594">
    <property type="entry name" value="Palmitoyltrfase_DHHC"/>
</dbReference>
<keyword evidence="7" id="KW-0449">Lipoprotein</keyword>
<dbReference type="OrthoDB" id="1436450at2759"/>
<keyword evidence="4 11" id="KW-1133">Transmembrane helix</keyword>
<evidence type="ECO:0000256" key="2">
    <source>
        <dbReference type="ARBA" id="ARBA00022679"/>
    </source>
</evidence>
<dbReference type="GO" id="GO:0006612">
    <property type="term" value="P:protein targeting to membrane"/>
    <property type="evidence" value="ECO:0007669"/>
    <property type="project" value="TreeGrafter"/>
</dbReference>
<evidence type="ECO:0000256" key="5">
    <source>
        <dbReference type="ARBA" id="ARBA00023136"/>
    </source>
</evidence>
<keyword evidence="6" id="KW-0564">Palmitate</keyword>
<keyword evidence="2 11" id="KW-0808">Transferase</keyword>
<proteinExistence type="inferred from homology"/>